<gene>
    <name evidence="4" type="ORF">CGC21_11295</name>
</gene>
<accession>A0A504X378</accession>
<dbReference type="VEuPathDB" id="TriTrypDB:LdCL_310026900"/>
<dbReference type="SUPFAM" id="SSF53756">
    <property type="entry name" value="UDP-Glycosyltransferase/glycogen phosphorylase"/>
    <property type="match status" value="1"/>
</dbReference>
<dbReference type="Gene3D" id="3.40.50.2000">
    <property type="entry name" value="Glycogen Phosphorylase B"/>
    <property type="match status" value="1"/>
</dbReference>
<dbReference type="PANTHER" id="PTHR46656">
    <property type="entry name" value="PUTATIVE-RELATED"/>
    <property type="match status" value="1"/>
</dbReference>
<dbReference type="CDD" id="cd03801">
    <property type="entry name" value="GT4_PimA-like"/>
    <property type="match status" value="1"/>
</dbReference>
<dbReference type="InterPro" id="IPR001296">
    <property type="entry name" value="Glyco_trans_1"/>
</dbReference>
<evidence type="ECO:0000256" key="2">
    <source>
        <dbReference type="SAM" id="MobiDB-lite"/>
    </source>
</evidence>
<dbReference type="EMBL" id="RHLC01000006">
    <property type="protein sequence ID" value="TPP42574.1"/>
    <property type="molecule type" value="Genomic_DNA"/>
</dbReference>
<evidence type="ECO:0000259" key="3">
    <source>
        <dbReference type="Pfam" id="PF00534"/>
    </source>
</evidence>
<dbReference type="PANTHER" id="PTHR46656:SF3">
    <property type="entry name" value="PUTATIVE-RELATED"/>
    <property type="match status" value="1"/>
</dbReference>
<name>A0A504X378_LEIDO</name>
<proteinExistence type="predicted"/>
<sequence length="1046" mass="114761">MWNLYQRNPGHRSAEDDSGSELALDSLPHSPFRVATAPQARISRPHVPFRQCLIGAALIAVSLTLFASLRKLPDIPSEDASMAETEAPLPRAGSQLPEPQNTLTNVSLIMPLLHGGDPGSGNTTEYVLLSNLLGPLVQSEDALCHRGANSAQAPAYQVHAVVVSGAAAASSVLGGAVRGVLSDGVLHSGDVLPQGRPPPAPDTTVEVLVDAALRTRGGRAGSHFVVLSSFLGATRMPYTEPGDALETRHEGTGLLDALVRTATQRNGGRVAAAQCTILQHGGDSGGWRHPPPRLTARELASLRVVDKGGMTGATHNGEVLLPYLTRRLSGYSAADQRASWEEVVDAVSLHCGIFDRRVYDAVGGLAGALSEPAVRDAVSVRDDHAMGAVDRGGWALTLRMQEAYPAWQVWGSRAAAVVRDDVAGVRALPAVVSLQRPVFSLLDRYGRTAYSVVTELQRRRVGVPWRLRGEDSHHSAERTAVVQNCLPPVIRYHTDFSAPCIGLNREAMAYIRPLMERYGIGLAYGGVRDLFSSVSSPATHSFFRDSLRHRALLVFQHWRAHRFFPVPKRRFHECPEVYIGHSMSELSNIQQKWIVPMRTRADEIWTTADFFATIYRRNGVSPDKIRVVPEAVDVYEYDPANYARQPTMSRCASISSCDNRPSLTEEERLQRYVFFSSFKWESRKGWDVLLKAYWAAFGPSAPSQLRERTTLVIKTRLTRRHSPGLSRDSVLHFIETWGRGGALPGMTSMADYPHIIIVTGEVSATEVVQMYANADAFVHPTKAEGWGLPAVEAMAMGLPVLVTEWGGPLRFMERDSCFRIPVDGLEEISPNSPYGYEEGMKMAIPSVEKTAELMRYVVEHPEHARRVGRRAREYAVRELSEEAVADRMDRLFATTHGNVDTAQGLLSMSLILHISQESSTAGRSFHLVQPKHPRRAAVPSEAASHHHATEELAGVCKGAANYHADYGNSDDGDSDEDEGDEREMFFGERRPPTVMRTGGGSHGVGGGCAPRYVDAAVMQRMAELTQETVQLRGEVARLREEQKLQR</sequence>
<evidence type="ECO:0000313" key="4">
    <source>
        <dbReference type="EMBL" id="TPP42574.1"/>
    </source>
</evidence>
<dbReference type="GO" id="GO:0016757">
    <property type="term" value="F:glycosyltransferase activity"/>
    <property type="evidence" value="ECO:0007669"/>
    <property type="project" value="UniProtKB-KW"/>
</dbReference>
<comment type="caution">
    <text evidence="4">The sequence shown here is derived from an EMBL/GenBank/DDBJ whole genome shotgun (WGS) entry which is preliminary data.</text>
</comment>
<feature type="region of interest" description="Disordered" evidence="2">
    <location>
        <begin position="79"/>
        <end position="98"/>
    </location>
</feature>
<feature type="domain" description="Glycosyl transferase family 1" evidence="3">
    <location>
        <begin position="756"/>
        <end position="815"/>
    </location>
</feature>
<feature type="region of interest" description="Disordered" evidence="2">
    <location>
        <begin position="1"/>
        <end position="25"/>
    </location>
</feature>
<evidence type="ECO:0000256" key="1">
    <source>
        <dbReference type="ARBA" id="ARBA00022676"/>
    </source>
</evidence>
<reference evidence="5" key="1">
    <citation type="submission" date="2019-02" db="EMBL/GenBank/DDBJ databases">
        <title>FDA dAtabase for Regulatory Grade micrObial Sequences (FDA-ARGOS): Supporting development and validation of Infectious Disease Dx tests.</title>
        <authorList>
            <person name="Duncan R."/>
            <person name="Fisher C."/>
            <person name="Tallon L."/>
            <person name="Sadzewicz L."/>
            <person name="Sengamalay N."/>
            <person name="Ott S."/>
            <person name="Godinez A."/>
            <person name="Nagaraj S."/>
            <person name="Vavikolanu K."/>
            <person name="Nadendla S."/>
            <person name="Aluvathingal J."/>
            <person name="Sichtig H."/>
        </authorList>
    </citation>
    <scope>NUCLEOTIDE SEQUENCE [LARGE SCALE GENOMIC DNA]</scope>
    <source>
        <strain evidence="5">FDAARGOS_361</strain>
    </source>
</reference>
<protein>
    <submittedName>
        <fullName evidence="4">Glycosyl transferases group 1 family protein</fullName>
    </submittedName>
</protein>
<evidence type="ECO:0000313" key="5">
    <source>
        <dbReference type="Proteomes" id="UP000318447"/>
    </source>
</evidence>
<keyword evidence="1" id="KW-0328">Glycosyltransferase</keyword>
<dbReference type="AlphaFoldDB" id="A0A504X378"/>
<dbReference type="Pfam" id="PF00534">
    <property type="entry name" value="Glycos_transf_1"/>
    <property type="match status" value="1"/>
</dbReference>
<keyword evidence="4" id="KW-0808">Transferase</keyword>
<dbReference type="VEuPathDB" id="TriTrypDB:LDHU3_31.3440"/>
<dbReference type="VEuPathDB" id="TriTrypDB:LdBPK_311920.1"/>
<dbReference type="Proteomes" id="UP000318447">
    <property type="component" value="Unassembled WGS sequence"/>
</dbReference>
<organism evidence="4 5">
    <name type="scientific">Leishmania donovani</name>
    <dbReference type="NCBI Taxonomy" id="5661"/>
    <lineage>
        <taxon>Eukaryota</taxon>
        <taxon>Discoba</taxon>
        <taxon>Euglenozoa</taxon>
        <taxon>Kinetoplastea</taxon>
        <taxon>Metakinetoplastina</taxon>
        <taxon>Trypanosomatida</taxon>
        <taxon>Trypanosomatidae</taxon>
        <taxon>Leishmaniinae</taxon>
        <taxon>Leishmania</taxon>
    </lineage>
</organism>